<dbReference type="eggNOG" id="ENOG502RY4K">
    <property type="taxonomic scope" value="Eukaryota"/>
</dbReference>
<evidence type="ECO:0000256" key="1">
    <source>
        <dbReference type="SAM" id="MobiDB-lite"/>
    </source>
</evidence>
<organism evidence="2 3">
    <name type="scientific">Phaseolus vulgaris</name>
    <name type="common">Kidney bean</name>
    <name type="synonym">French bean</name>
    <dbReference type="NCBI Taxonomy" id="3885"/>
    <lineage>
        <taxon>Eukaryota</taxon>
        <taxon>Viridiplantae</taxon>
        <taxon>Streptophyta</taxon>
        <taxon>Embryophyta</taxon>
        <taxon>Tracheophyta</taxon>
        <taxon>Spermatophyta</taxon>
        <taxon>Magnoliopsida</taxon>
        <taxon>eudicotyledons</taxon>
        <taxon>Gunneridae</taxon>
        <taxon>Pentapetalae</taxon>
        <taxon>rosids</taxon>
        <taxon>fabids</taxon>
        <taxon>Fabales</taxon>
        <taxon>Fabaceae</taxon>
        <taxon>Papilionoideae</taxon>
        <taxon>50 kb inversion clade</taxon>
        <taxon>NPAAA clade</taxon>
        <taxon>indigoferoid/millettioid clade</taxon>
        <taxon>Phaseoleae</taxon>
        <taxon>Phaseolus</taxon>
    </lineage>
</organism>
<dbReference type="OrthoDB" id="1929178at2759"/>
<dbReference type="InterPro" id="IPR055281">
    <property type="entry name" value="GIR1-2/SIED1"/>
</dbReference>
<dbReference type="EMBL" id="CM002298">
    <property type="protein sequence ID" value="ESW05355.1"/>
    <property type="molecule type" value="Genomic_DNA"/>
</dbReference>
<dbReference type="PANTHER" id="PTHR33177">
    <property type="entry name" value="PUTATIVE-RELATED"/>
    <property type="match status" value="1"/>
</dbReference>
<dbReference type="OMA" id="RMTAKDS"/>
<accession>V7AJB4</accession>
<feature type="region of interest" description="Disordered" evidence="1">
    <location>
        <begin position="136"/>
        <end position="162"/>
    </location>
</feature>
<dbReference type="Gramene" id="ESW05355">
    <property type="protein sequence ID" value="ESW05355"/>
    <property type="gene ID" value="PHAVU_011G172700g"/>
</dbReference>
<feature type="compositionally biased region" description="Low complexity" evidence="1">
    <location>
        <begin position="136"/>
        <end position="146"/>
    </location>
</feature>
<name>V7AJB4_PHAVU</name>
<protein>
    <submittedName>
        <fullName evidence="2">Uncharacterized protein</fullName>
    </submittedName>
</protein>
<reference evidence="3" key="1">
    <citation type="journal article" date="2014" name="Nat. Genet.">
        <title>A reference genome for common bean and genome-wide analysis of dual domestications.</title>
        <authorList>
            <person name="Schmutz J."/>
            <person name="McClean P.E."/>
            <person name="Mamidi S."/>
            <person name="Wu G.A."/>
            <person name="Cannon S.B."/>
            <person name="Grimwood J."/>
            <person name="Jenkins J."/>
            <person name="Shu S."/>
            <person name="Song Q."/>
            <person name="Chavarro C."/>
            <person name="Torres-Torres M."/>
            <person name="Geffroy V."/>
            <person name="Moghaddam S.M."/>
            <person name="Gao D."/>
            <person name="Abernathy B."/>
            <person name="Barry K."/>
            <person name="Blair M."/>
            <person name="Brick M.A."/>
            <person name="Chovatia M."/>
            <person name="Gepts P."/>
            <person name="Goodstein D.M."/>
            <person name="Gonzales M."/>
            <person name="Hellsten U."/>
            <person name="Hyten D.L."/>
            <person name="Jia G."/>
            <person name="Kelly J.D."/>
            <person name="Kudrna D."/>
            <person name="Lee R."/>
            <person name="Richard M.M."/>
            <person name="Miklas P.N."/>
            <person name="Osorno J.M."/>
            <person name="Rodrigues J."/>
            <person name="Thareau V."/>
            <person name="Urrea C.A."/>
            <person name="Wang M."/>
            <person name="Yu Y."/>
            <person name="Zhang M."/>
            <person name="Wing R.A."/>
            <person name="Cregan P.B."/>
            <person name="Rokhsar D.S."/>
            <person name="Jackson S.A."/>
        </authorList>
    </citation>
    <scope>NUCLEOTIDE SEQUENCE [LARGE SCALE GENOMIC DNA]</scope>
    <source>
        <strain evidence="3">cv. G19833</strain>
    </source>
</reference>
<dbReference type="AlphaFoldDB" id="V7AJB4"/>
<dbReference type="PANTHER" id="PTHR33177:SF24">
    <property type="entry name" value="FILAMENTOUS HEMAGGLUTININ TRANSPORTER"/>
    <property type="match status" value="1"/>
</dbReference>
<gene>
    <name evidence="2" type="ORF">PHAVU_011G172700g</name>
</gene>
<dbReference type="STRING" id="3885.V7AJB4"/>
<dbReference type="Proteomes" id="UP000000226">
    <property type="component" value="Chromosome 11"/>
</dbReference>
<evidence type="ECO:0000313" key="3">
    <source>
        <dbReference type="Proteomes" id="UP000000226"/>
    </source>
</evidence>
<sequence length="207" mass="23090">MITYDFFGGSSSSSLQPQELDLDFHVPSGWKRHLDLKSGKVYIERCNSSVPEHKSQMNQVDPKLQDLNSPPPSTKVSFNPFNGTSLDLKLASHSLPSSNYQSVCTIDKVKSALERVEKKETKKRASPLNSSYFYSPSVSYSSSSSSVRDTQEEEHEHEEKLSSPLAAGCPGCLSYVIIMKHNPKCPMCNHVIPFPLKKKLKIDLNTP</sequence>
<proteinExistence type="predicted"/>
<keyword evidence="3" id="KW-1185">Reference proteome</keyword>
<evidence type="ECO:0000313" key="2">
    <source>
        <dbReference type="EMBL" id="ESW05355.1"/>
    </source>
</evidence>